<feature type="region of interest" description="Disordered" evidence="3">
    <location>
        <begin position="112"/>
        <end position="148"/>
    </location>
</feature>
<proteinExistence type="predicted"/>
<evidence type="ECO:0000313" key="6">
    <source>
        <dbReference type="WBParaSite" id="L893_g16775.t1"/>
    </source>
</evidence>
<evidence type="ECO:0000256" key="2">
    <source>
        <dbReference type="SAM" id="Coils"/>
    </source>
</evidence>
<evidence type="ECO:0000256" key="3">
    <source>
        <dbReference type="SAM" id="MobiDB-lite"/>
    </source>
</evidence>
<reference evidence="6" key="1">
    <citation type="submission" date="2016-11" db="UniProtKB">
        <authorList>
            <consortium name="WormBaseParasite"/>
        </authorList>
    </citation>
    <scope>IDENTIFICATION</scope>
</reference>
<feature type="coiled-coil region" evidence="2">
    <location>
        <begin position="15"/>
        <end position="49"/>
    </location>
</feature>
<feature type="domain" description="PRP28/DDX23-like helical" evidence="4">
    <location>
        <begin position="1"/>
        <end position="50"/>
    </location>
</feature>
<dbReference type="GO" id="GO:0003724">
    <property type="term" value="F:RNA helicase activity"/>
    <property type="evidence" value="ECO:0007669"/>
    <property type="project" value="UniProtKB-EC"/>
</dbReference>
<dbReference type="InterPro" id="IPR027417">
    <property type="entry name" value="P-loop_NTPase"/>
</dbReference>
<keyword evidence="5" id="KW-1185">Reference proteome</keyword>
<dbReference type="WBParaSite" id="L893_g16775.t1">
    <property type="protein sequence ID" value="L893_g16775.t1"/>
    <property type="gene ID" value="L893_g16775"/>
</dbReference>
<accession>A0A1I7YIU3</accession>
<evidence type="ECO:0000313" key="5">
    <source>
        <dbReference type="Proteomes" id="UP000095287"/>
    </source>
</evidence>
<dbReference type="InterPro" id="IPR057479">
    <property type="entry name" value="PRP28/DDX23-like_helical"/>
</dbReference>
<protein>
    <submittedName>
        <fullName evidence="6">G-patch domain-containing protein</fullName>
    </submittedName>
</protein>
<feature type="compositionally biased region" description="Basic and acidic residues" evidence="3">
    <location>
        <begin position="134"/>
        <end position="145"/>
    </location>
</feature>
<dbReference type="Proteomes" id="UP000095287">
    <property type="component" value="Unplaced"/>
</dbReference>
<organism evidence="5 6">
    <name type="scientific">Steinernema glaseri</name>
    <dbReference type="NCBI Taxonomy" id="37863"/>
    <lineage>
        <taxon>Eukaryota</taxon>
        <taxon>Metazoa</taxon>
        <taxon>Ecdysozoa</taxon>
        <taxon>Nematoda</taxon>
        <taxon>Chromadorea</taxon>
        <taxon>Rhabditida</taxon>
        <taxon>Tylenchina</taxon>
        <taxon>Panagrolaimomorpha</taxon>
        <taxon>Strongyloidoidea</taxon>
        <taxon>Steinernematidae</taxon>
        <taxon>Steinernema</taxon>
    </lineage>
</organism>
<evidence type="ECO:0000259" key="4">
    <source>
        <dbReference type="Pfam" id="PF25430"/>
    </source>
</evidence>
<dbReference type="AlphaFoldDB" id="A0A1I7YIU3"/>
<name>A0A1I7YIU3_9BILA</name>
<dbReference type="Gene3D" id="3.40.50.300">
    <property type="entry name" value="P-loop containing nucleotide triphosphate hydrolases"/>
    <property type="match status" value="1"/>
</dbReference>
<comment type="catalytic activity">
    <reaction evidence="1">
        <text>ATP + H2O = ADP + phosphate + H(+)</text>
        <dbReference type="Rhea" id="RHEA:13065"/>
        <dbReference type="ChEBI" id="CHEBI:15377"/>
        <dbReference type="ChEBI" id="CHEBI:15378"/>
        <dbReference type="ChEBI" id="CHEBI:30616"/>
        <dbReference type="ChEBI" id="CHEBI:43474"/>
        <dbReference type="ChEBI" id="CHEBI:456216"/>
        <dbReference type="EC" id="3.6.4.13"/>
    </reaction>
</comment>
<keyword evidence="2" id="KW-0175">Coiled coil</keyword>
<evidence type="ECO:0000256" key="1">
    <source>
        <dbReference type="ARBA" id="ARBA00047984"/>
    </source>
</evidence>
<dbReference type="Pfam" id="PF25430">
    <property type="entry name" value="DDX23"/>
    <property type="match status" value="1"/>
</dbReference>
<sequence>MDINAQKKEKAQFYASLMQERRTKEEKEKEDHRLELVKKKQKKEEWDDRHWKQKSLAEMLDRDWRIFREDFNITIKGGKVPRPIRFWEEAGLPKEVVDVIFKVGYKADPLLGGGRPPEGGRGRNLQGWVQGTHTDSEASHPDRLAKPGHHRCRRNRFW</sequence>